<dbReference type="OrthoDB" id="1806521at2"/>
<dbReference type="PANTHER" id="PTHR11527">
    <property type="entry name" value="HEAT-SHOCK PROTEIN 20 FAMILY MEMBER"/>
    <property type="match status" value="1"/>
</dbReference>
<evidence type="ECO:0000259" key="3">
    <source>
        <dbReference type="PROSITE" id="PS01031"/>
    </source>
</evidence>
<dbReference type="Gene3D" id="2.60.40.790">
    <property type="match status" value="1"/>
</dbReference>
<comment type="similarity">
    <text evidence="1 2">Belongs to the small heat shock protein (HSP20) family.</text>
</comment>
<accession>A0A317KU85</accession>
<gene>
    <name evidence="4" type="ORF">DLJ74_17660</name>
</gene>
<dbReference type="Proteomes" id="UP000245624">
    <property type="component" value="Unassembled WGS sequence"/>
</dbReference>
<dbReference type="AlphaFoldDB" id="A0A317KU85"/>
<organism evidence="4 5">
    <name type="scientific">Gracilibacillus dipsosauri</name>
    <dbReference type="NCBI Taxonomy" id="178340"/>
    <lineage>
        <taxon>Bacteria</taxon>
        <taxon>Bacillati</taxon>
        <taxon>Bacillota</taxon>
        <taxon>Bacilli</taxon>
        <taxon>Bacillales</taxon>
        <taxon>Bacillaceae</taxon>
        <taxon>Gracilibacillus</taxon>
    </lineage>
</organism>
<comment type="caution">
    <text evidence="4">The sequence shown here is derived from an EMBL/GenBank/DDBJ whole genome shotgun (WGS) entry which is preliminary data.</text>
</comment>
<dbReference type="SUPFAM" id="SSF49764">
    <property type="entry name" value="HSP20-like chaperones"/>
    <property type="match status" value="1"/>
</dbReference>
<evidence type="ECO:0000256" key="1">
    <source>
        <dbReference type="PROSITE-ProRule" id="PRU00285"/>
    </source>
</evidence>
<dbReference type="CDD" id="cd06464">
    <property type="entry name" value="ACD_sHsps-like"/>
    <property type="match status" value="1"/>
</dbReference>
<proteinExistence type="inferred from homology"/>
<dbReference type="InterPro" id="IPR002068">
    <property type="entry name" value="A-crystallin/Hsp20_dom"/>
</dbReference>
<evidence type="ECO:0000313" key="4">
    <source>
        <dbReference type="EMBL" id="PWU67047.1"/>
    </source>
</evidence>
<name>A0A317KU85_9BACI</name>
<evidence type="ECO:0000256" key="2">
    <source>
        <dbReference type="RuleBase" id="RU003616"/>
    </source>
</evidence>
<dbReference type="InterPro" id="IPR008978">
    <property type="entry name" value="HSP20-like_chaperone"/>
</dbReference>
<keyword evidence="5" id="KW-1185">Reference proteome</keyword>
<feature type="domain" description="SHSP" evidence="3">
    <location>
        <begin position="44"/>
        <end position="155"/>
    </location>
</feature>
<sequence length="155" mass="18330">MENRNQPNHSVSRFGEHFIKKLDAFLYDKPANNVMKSIDQFFEQARGPERIPVDVLETDEEWLVKVELPGIKKEQIQINFLGNQLTIDISHKHETEQVDQTYHYYHKERKEFRNRRTVTLPYVVDKRTAKASFSEGVLKIWGPKLEADQNKMTID</sequence>
<reference evidence="4 5" key="1">
    <citation type="submission" date="2018-05" db="EMBL/GenBank/DDBJ databases">
        <title>Genomic analysis of Gracilibacillus dipsosauri DD1 reveals novel features of a salt-tolerant amylase.</title>
        <authorList>
            <person name="Deutch C.E."/>
            <person name="Yang S."/>
        </authorList>
    </citation>
    <scope>NUCLEOTIDE SEQUENCE [LARGE SCALE GENOMIC DNA]</scope>
    <source>
        <strain evidence="4 5">DD1</strain>
    </source>
</reference>
<dbReference type="InterPro" id="IPR031107">
    <property type="entry name" value="Small_HSP"/>
</dbReference>
<dbReference type="RefSeq" id="WP_109985456.1">
    <property type="nucleotide sequence ID" value="NZ_QGTD01000019.1"/>
</dbReference>
<dbReference type="EMBL" id="QGTD01000019">
    <property type="protein sequence ID" value="PWU67047.1"/>
    <property type="molecule type" value="Genomic_DNA"/>
</dbReference>
<protein>
    <submittedName>
        <fullName evidence="4">Heat-shock protein Hsp20</fullName>
    </submittedName>
</protein>
<dbReference type="Pfam" id="PF00011">
    <property type="entry name" value="HSP20"/>
    <property type="match status" value="1"/>
</dbReference>
<dbReference type="PROSITE" id="PS01031">
    <property type="entry name" value="SHSP"/>
    <property type="match status" value="1"/>
</dbReference>
<evidence type="ECO:0000313" key="5">
    <source>
        <dbReference type="Proteomes" id="UP000245624"/>
    </source>
</evidence>